<dbReference type="STRING" id="981085.W9RJE6"/>
<evidence type="ECO:0000256" key="3">
    <source>
        <dbReference type="ARBA" id="ARBA00023288"/>
    </source>
</evidence>
<dbReference type="GO" id="GO:0046872">
    <property type="term" value="F:metal ion binding"/>
    <property type="evidence" value="ECO:0007669"/>
    <property type="project" value="UniProtKB-KW"/>
</dbReference>
<feature type="compositionally biased region" description="Gly residues" evidence="6">
    <location>
        <begin position="291"/>
        <end position="308"/>
    </location>
</feature>
<evidence type="ECO:0000313" key="9">
    <source>
        <dbReference type="Proteomes" id="UP000030645"/>
    </source>
</evidence>
<feature type="compositionally biased region" description="Low complexity" evidence="6">
    <location>
        <begin position="334"/>
        <end position="357"/>
    </location>
</feature>
<organism evidence="8 9">
    <name type="scientific">Morus notabilis</name>
    <dbReference type="NCBI Taxonomy" id="981085"/>
    <lineage>
        <taxon>Eukaryota</taxon>
        <taxon>Viridiplantae</taxon>
        <taxon>Streptophyta</taxon>
        <taxon>Embryophyta</taxon>
        <taxon>Tracheophyta</taxon>
        <taxon>Spermatophyta</taxon>
        <taxon>Magnoliopsida</taxon>
        <taxon>eudicotyledons</taxon>
        <taxon>Gunneridae</taxon>
        <taxon>Pentapetalae</taxon>
        <taxon>rosids</taxon>
        <taxon>fabids</taxon>
        <taxon>Rosales</taxon>
        <taxon>Moraceae</taxon>
        <taxon>Moreae</taxon>
        <taxon>Morus</taxon>
    </lineage>
</organism>
<dbReference type="CDD" id="cd00371">
    <property type="entry name" value="HMA"/>
    <property type="match status" value="1"/>
</dbReference>
<dbReference type="OrthoDB" id="1194691at2759"/>
<feature type="region of interest" description="Disordered" evidence="6">
    <location>
        <begin position="95"/>
        <end position="115"/>
    </location>
</feature>
<dbReference type="InterPro" id="IPR006121">
    <property type="entry name" value="HMA_dom"/>
</dbReference>
<reference evidence="9" key="1">
    <citation type="submission" date="2013-01" db="EMBL/GenBank/DDBJ databases">
        <title>Draft Genome Sequence of a Mulberry Tree, Morus notabilis C.K. Schneid.</title>
        <authorList>
            <person name="He N."/>
            <person name="Zhao S."/>
        </authorList>
    </citation>
    <scope>NUCLEOTIDE SEQUENCE</scope>
</reference>
<protein>
    <recommendedName>
        <fullName evidence="7">HMA domain-containing protein</fullName>
    </recommendedName>
</protein>
<dbReference type="Proteomes" id="UP000030645">
    <property type="component" value="Unassembled WGS sequence"/>
</dbReference>
<name>W9RJE6_9ROSA</name>
<dbReference type="PROSITE" id="PS50846">
    <property type="entry name" value="HMA_2"/>
    <property type="match status" value="1"/>
</dbReference>
<evidence type="ECO:0000313" key="8">
    <source>
        <dbReference type="EMBL" id="EXB56545.1"/>
    </source>
</evidence>
<feature type="compositionally biased region" description="Basic and acidic residues" evidence="6">
    <location>
        <begin position="358"/>
        <end position="380"/>
    </location>
</feature>
<feature type="compositionally biased region" description="Basic and acidic residues" evidence="6">
    <location>
        <begin position="277"/>
        <end position="290"/>
    </location>
</feature>
<dbReference type="InterPro" id="IPR036163">
    <property type="entry name" value="HMA_dom_sf"/>
</dbReference>
<dbReference type="AlphaFoldDB" id="W9RJE6"/>
<accession>W9RJE6</accession>
<comment type="similarity">
    <text evidence="5">Belongs to the HIPP family.</text>
</comment>
<evidence type="ECO:0000256" key="1">
    <source>
        <dbReference type="ARBA" id="ARBA00022481"/>
    </source>
</evidence>
<gene>
    <name evidence="8" type="ORF">L484_003714</name>
</gene>
<evidence type="ECO:0000256" key="2">
    <source>
        <dbReference type="ARBA" id="ARBA00022723"/>
    </source>
</evidence>
<feature type="domain" description="HMA" evidence="7">
    <location>
        <begin position="9"/>
        <end position="72"/>
    </location>
</feature>
<feature type="compositionally biased region" description="Basic and acidic residues" evidence="6">
    <location>
        <begin position="260"/>
        <end position="269"/>
    </location>
</feature>
<evidence type="ECO:0000256" key="5">
    <source>
        <dbReference type="ARBA" id="ARBA00024045"/>
    </source>
</evidence>
<evidence type="ECO:0000259" key="7">
    <source>
        <dbReference type="PROSITE" id="PS50846"/>
    </source>
</evidence>
<keyword evidence="9" id="KW-1185">Reference proteome</keyword>
<feature type="region of interest" description="Disordered" evidence="6">
    <location>
        <begin position="260"/>
        <end position="380"/>
    </location>
</feature>
<dbReference type="FunFam" id="3.30.70.100:FF:000008">
    <property type="entry name" value="Copper transport protein ATOX1"/>
    <property type="match status" value="1"/>
</dbReference>
<dbReference type="eggNOG" id="KOG1603">
    <property type="taxonomic scope" value="Eukaryota"/>
</dbReference>
<keyword evidence="3" id="KW-0449">Lipoprotein</keyword>
<dbReference type="KEGG" id="mnt:21387238"/>
<proteinExistence type="inferred from homology"/>
<keyword evidence="2" id="KW-0479">Metal-binding</keyword>
<keyword evidence="4" id="KW-0636">Prenylation</keyword>
<dbReference type="PANTHER" id="PTHR45868">
    <property type="entry name" value="HEAVY METAL-ASSOCIATED ISOPRENYLATED PLANT PROTEIN 33-RELATED"/>
    <property type="match status" value="1"/>
</dbReference>
<dbReference type="EMBL" id="KE344296">
    <property type="protein sequence ID" value="EXB56545.1"/>
    <property type="molecule type" value="Genomic_DNA"/>
</dbReference>
<keyword evidence="1" id="KW-0488">Methylation</keyword>
<dbReference type="Gene3D" id="3.30.70.100">
    <property type="match status" value="1"/>
</dbReference>
<sequence length="552" mass="58355">MSKQEFMKVQTCVLRVNIHCDGCKQKVRKLLQKIDGVYSVSIDAEQGKVAVSGCVDPAKLIKKLEKSGKHAELWGHVQKGGSIHNQVGFNNQLKNMSIDGKNKPQKGGKDQPKGVQVQHVKGANKDMVKVQPPKDQKSVKFNLPEEEFDMSDHDFDEFGDDFDDEFDDDDDEFDDEYDEGDEFGHGHGHGLPNKGMMPNKVNVMQGNGNGPYGKMMPMMAHGPYGPKGGIDMHAMNDKKGGGGGGGKKGGVIDFPLEVKGKGKGNKEGKGGVIDFPIEMKGKGGGNKDGKNGNGGKKGGGEGKGGGVNGKKMSGGEKNGGKKKKKGGLRGLFGFGKKSSSKGGSVSKKGSNNNGSFSGDEKKISNGKKSEWNHKKHENNKMKNDFEIDITSGHGKGGKGGGGAGKVGQMGDMGRGSGTLGQMGMGPMGHGGNGGNVGQMGMGPMGGYPMGHMGGVPAVQGLPAQAMMNNGYYQGMGMGPGPGHVPANPYSQQQYMAMMMNQQRGNGSDMFQPMMYSRPHPAVNYAAPVPSHPPTDSYTHFFSDENTESCSIM</sequence>
<evidence type="ECO:0000256" key="6">
    <source>
        <dbReference type="SAM" id="MobiDB-lite"/>
    </source>
</evidence>
<dbReference type="SUPFAM" id="SSF55008">
    <property type="entry name" value="HMA, heavy metal-associated domain"/>
    <property type="match status" value="1"/>
</dbReference>
<dbReference type="Pfam" id="PF00403">
    <property type="entry name" value="HMA"/>
    <property type="match status" value="1"/>
</dbReference>
<evidence type="ECO:0000256" key="4">
    <source>
        <dbReference type="ARBA" id="ARBA00023289"/>
    </source>
</evidence>
<dbReference type="PANTHER" id="PTHR45868:SF83">
    <property type="entry name" value="HEAVY METAL-ASSOCIATED ISOPRENYLATED PLANT PROTEIN 33"/>
    <property type="match status" value="1"/>
</dbReference>